<feature type="domain" description="Carrier" evidence="5">
    <location>
        <begin position="986"/>
        <end position="1061"/>
    </location>
</feature>
<dbReference type="InterPro" id="IPR009081">
    <property type="entry name" value="PP-bd_ACP"/>
</dbReference>
<dbReference type="InterPro" id="IPR020845">
    <property type="entry name" value="AMP-binding_CS"/>
</dbReference>
<reference evidence="7" key="1">
    <citation type="submission" date="2016-10" db="EMBL/GenBank/DDBJ databases">
        <authorList>
            <person name="Varghese N."/>
            <person name="Submissions S."/>
        </authorList>
    </citation>
    <scope>NUCLEOTIDE SEQUENCE [LARGE SCALE GENOMIC DNA]</scope>
    <source>
        <strain evidence="7">LMG 22563</strain>
    </source>
</reference>
<dbReference type="Gene3D" id="2.30.38.10">
    <property type="entry name" value="Luciferase, Domain 3"/>
    <property type="match status" value="4"/>
</dbReference>
<dbReference type="FunFam" id="3.40.50.980:FF:000002">
    <property type="entry name" value="Enterobactin synthetase component F"/>
    <property type="match status" value="2"/>
</dbReference>
<keyword evidence="4" id="KW-0677">Repeat</keyword>
<dbReference type="CDD" id="cd19534">
    <property type="entry name" value="E_NRPS"/>
    <property type="match status" value="1"/>
</dbReference>
<dbReference type="PROSITE" id="PS00012">
    <property type="entry name" value="PHOSPHOPANTETHEINE"/>
    <property type="match status" value="2"/>
</dbReference>
<gene>
    <name evidence="6" type="ORF">SAMN05216602_0050</name>
</gene>
<dbReference type="NCBIfam" id="NF003417">
    <property type="entry name" value="PRK04813.1"/>
    <property type="match status" value="4"/>
</dbReference>
<dbReference type="InterPro" id="IPR025110">
    <property type="entry name" value="AMP-bd_C"/>
</dbReference>
<dbReference type="SUPFAM" id="SSF56801">
    <property type="entry name" value="Acetyl-CoA synthetase-like"/>
    <property type="match status" value="4"/>
</dbReference>
<keyword evidence="7" id="KW-1185">Reference proteome</keyword>
<dbReference type="InterPro" id="IPR010071">
    <property type="entry name" value="AA_adenyl_dom"/>
</dbReference>
<dbReference type="InterPro" id="IPR010060">
    <property type="entry name" value="NRPS_synth"/>
</dbReference>
<dbReference type="GO" id="GO:0043041">
    <property type="term" value="P:amino acid activation for nonribosomal peptide biosynthetic process"/>
    <property type="evidence" value="ECO:0007669"/>
    <property type="project" value="TreeGrafter"/>
</dbReference>
<dbReference type="InterPro" id="IPR006162">
    <property type="entry name" value="Ppantetheine_attach_site"/>
</dbReference>
<dbReference type="InterPro" id="IPR001242">
    <property type="entry name" value="Condensation_dom"/>
</dbReference>
<dbReference type="SMART" id="SM00823">
    <property type="entry name" value="PKS_PP"/>
    <property type="match status" value="4"/>
</dbReference>
<dbReference type="GO" id="GO:0005737">
    <property type="term" value="C:cytoplasm"/>
    <property type="evidence" value="ECO:0007669"/>
    <property type="project" value="TreeGrafter"/>
</dbReference>
<dbReference type="STRING" id="289370.SAMN05216602_0050"/>
<dbReference type="Gene3D" id="1.10.1200.10">
    <property type="entry name" value="ACP-like"/>
    <property type="match status" value="4"/>
</dbReference>
<dbReference type="FunFam" id="2.30.38.10:FF:000001">
    <property type="entry name" value="Non-ribosomal peptide synthetase PvdI"/>
    <property type="match status" value="3"/>
</dbReference>
<dbReference type="FunFam" id="3.40.50.980:FF:000001">
    <property type="entry name" value="Non-ribosomal peptide synthetase"/>
    <property type="match status" value="3"/>
</dbReference>
<dbReference type="FunFam" id="3.40.50.12780:FF:000012">
    <property type="entry name" value="Non-ribosomal peptide synthetase"/>
    <property type="match status" value="4"/>
</dbReference>
<dbReference type="NCBIfam" id="TIGR01733">
    <property type="entry name" value="AA-adenyl-dom"/>
    <property type="match status" value="4"/>
</dbReference>
<name>A0A1I3GFG0_9GAMM</name>
<feature type="domain" description="Carrier" evidence="5">
    <location>
        <begin position="4142"/>
        <end position="4216"/>
    </location>
</feature>
<dbReference type="InterPro" id="IPR020806">
    <property type="entry name" value="PKS_PP-bd"/>
</dbReference>
<evidence type="ECO:0000313" key="7">
    <source>
        <dbReference type="Proteomes" id="UP000183018"/>
    </source>
</evidence>
<dbReference type="FunFam" id="3.30.300.30:FF:000010">
    <property type="entry name" value="Enterobactin synthetase component F"/>
    <property type="match status" value="3"/>
</dbReference>
<evidence type="ECO:0000256" key="4">
    <source>
        <dbReference type="ARBA" id="ARBA00022737"/>
    </source>
</evidence>
<dbReference type="Gene3D" id="3.30.559.30">
    <property type="entry name" value="Nonribosomal peptide synthetase, condensation domain"/>
    <property type="match status" value="5"/>
</dbReference>
<dbReference type="Pfam" id="PF00501">
    <property type="entry name" value="AMP-binding"/>
    <property type="match status" value="4"/>
</dbReference>
<dbReference type="PROSITE" id="PS50075">
    <property type="entry name" value="CARRIER"/>
    <property type="match status" value="4"/>
</dbReference>
<evidence type="ECO:0000259" key="5">
    <source>
        <dbReference type="PROSITE" id="PS50075"/>
    </source>
</evidence>
<dbReference type="Proteomes" id="UP000183018">
    <property type="component" value="Unassembled WGS sequence"/>
</dbReference>
<dbReference type="PANTHER" id="PTHR45527">
    <property type="entry name" value="NONRIBOSOMAL PEPTIDE SYNTHETASE"/>
    <property type="match status" value="1"/>
</dbReference>
<dbReference type="FunFam" id="1.10.1200.10:FF:000016">
    <property type="entry name" value="Non-ribosomal peptide synthase"/>
    <property type="match status" value="1"/>
</dbReference>
<evidence type="ECO:0000256" key="1">
    <source>
        <dbReference type="ARBA" id="ARBA00001957"/>
    </source>
</evidence>
<dbReference type="GO" id="GO:0072330">
    <property type="term" value="P:monocarboxylic acid biosynthetic process"/>
    <property type="evidence" value="ECO:0007669"/>
    <property type="project" value="UniProtKB-ARBA"/>
</dbReference>
<dbReference type="Gene3D" id="3.40.50.980">
    <property type="match status" value="8"/>
</dbReference>
<dbReference type="CDD" id="cd19531">
    <property type="entry name" value="LCL_NRPS-like"/>
    <property type="match status" value="3"/>
</dbReference>
<comment type="cofactor">
    <cofactor evidence="1">
        <name>pantetheine 4'-phosphate</name>
        <dbReference type="ChEBI" id="CHEBI:47942"/>
    </cofactor>
</comment>
<dbReference type="Gene3D" id="3.30.559.10">
    <property type="entry name" value="Chloramphenicol acetyltransferase-like domain"/>
    <property type="match status" value="5"/>
</dbReference>
<dbReference type="GO" id="GO:0031177">
    <property type="term" value="F:phosphopantetheine binding"/>
    <property type="evidence" value="ECO:0007669"/>
    <property type="project" value="InterPro"/>
</dbReference>
<feature type="domain" description="Carrier" evidence="5">
    <location>
        <begin position="3097"/>
        <end position="3174"/>
    </location>
</feature>
<dbReference type="InterPro" id="IPR045851">
    <property type="entry name" value="AMP-bd_C_sf"/>
</dbReference>
<dbReference type="InterPro" id="IPR036736">
    <property type="entry name" value="ACP-like_sf"/>
</dbReference>
<dbReference type="GO" id="GO:0044550">
    <property type="term" value="P:secondary metabolite biosynthetic process"/>
    <property type="evidence" value="ECO:0007669"/>
    <property type="project" value="UniProtKB-ARBA"/>
</dbReference>
<dbReference type="NCBIfam" id="TIGR01720">
    <property type="entry name" value="NRPS-para261"/>
    <property type="match status" value="1"/>
</dbReference>
<evidence type="ECO:0000256" key="2">
    <source>
        <dbReference type="ARBA" id="ARBA00022450"/>
    </source>
</evidence>
<protein>
    <submittedName>
        <fullName evidence="6">Non-ribosomal peptide synthase domain TIGR01720/amino acid adenylation domain-containing protein</fullName>
    </submittedName>
</protein>
<dbReference type="PANTHER" id="PTHR45527:SF1">
    <property type="entry name" value="FATTY ACID SYNTHASE"/>
    <property type="match status" value="1"/>
</dbReference>
<dbReference type="Pfam" id="PF00668">
    <property type="entry name" value="Condensation"/>
    <property type="match status" value="5"/>
</dbReference>
<dbReference type="OrthoDB" id="9757559at2"/>
<dbReference type="InterPro" id="IPR000873">
    <property type="entry name" value="AMP-dep_synth/lig_dom"/>
</dbReference>
<proteinExistence type="predicted"/>
<dbReference type="SUPFAM" id="SSF52777">
    <property type="entry name" value="CoA-dependent acyltransferases"/>
    <property type="match status" value="10"/>
</dbReference>
<dbReference type="CDD" id="cd19543">
    <property type="entry name" value="DCL_NRPS"/>
    <property type="match status" value="1"/>
</dbReference>
<dbReference type="InterPro" id="IPR023213">
    <property type="entry name" value="CAT-like_dom_sf"/>
</dbReference>
<dbReference type="CDD" id="cd05930">
    <property type="entry name" value="A_NRPS"/>
    <property type="match status" value="2"/>
</dbReference>
<dbReference type="Gene3D" id="3.30.300.30">
    <property type="match status" value="4"/>
</dbReference>
<evidence type="ECO:0000313" key="6">
    <source>
        <dbReference type="EMBL" id="SFI22157.1"/>
    </source>
</evidence>
<dbReference type="PROSITE" id="PS00455">
    <property type="entry name" value="AMP_BINDING"/>
    <property type="match status" value="2"/>
</dbReference>
<dbReference type="EMBL" id="FORC01000001">
    <property type="protein sequence ID" value="SFI22157.1"/>
    <property type="molecule type" value="Genomic_DNA"/>
</dbReference>
<dbReference type="NCBIfam" id="NF004282">
    <property type="entry name" value="PRK05691.1"/>
    <property type="match status" value="5"/>
</dbReference>
<dbReference type="Pfam" id="PF13193">
    <property type="entry name" value="AMP-binding_C"/>
    <property type="match status" value="2"/>
</dbReference>
<sequence>MTNKTAHHLEDVYPLSPLQQGMLFQSLLHQESGVYLMQDRYRIGGELSVEAFLEAWRQVIGAHPALRTSFLWKTQKQPLQVVHRDIADPVEYIDLEGLAPEQQEAHIQALLQQEQRNGFNLAKPPLIRVRLVRLGAGRHEMIRSFHHILMDAWCISLIMVDFIDAYAALRQGKSANVRKPRPYRDYIAWLQQQSLPEAQAFWQQQLQGLDAPTPLVIERQTRQSQYREAVLVDDTLIRFDAQQTRDLTQFCQSRRITPNTLFQGAWALLLSRYSGRRDVLFGVTVSGRPPQLAGVEEMIGLFINTLPLRVRIDEQQDRTSWLQALQRHNLALREFEHSALVDIQGWSDFPRGEELFDSILVYENAPIDDKLFSGELSFSLDDMEHSVHTHYGLTVVVMPGERLAVRISYDRRRFARDSIERLLGHLRQIVLGILAEPTASLASLQLLSAQERQTLLVDWNRTQQPFPLDRTYASLFAEQVARQPAKAAVVCAGESLSYAELDARASRLAAALIEAGAGPDLPVALLAERGLAHLTALIAILKAGACYLPLEVKHPAQRLAEILALSQAPLMLVGDNQGALADKLCTHLGQAAPQCIGIEARWLQGEVPSLALRGTPDDLAYVIFTSGSAGTPKGALVEQRGMLNNIFGKVPTLGLGEHDRIAQTASVAFDISVWQLLAAPLLGATVHILPDAVSHDPERLLQALQDQRLTLWEAVPAVIRGVLAASTPATNLESLRWLLPTGEALPPALCRDWFARFPHVPLMNAYGPAECADDVAFHAISAASDEQAQAMPIGRPMPNTELYVLDDALRPVPVGVPGEICVAGAGVGRGYLHDAERTRAAFVDHPLRPGARFYRTGDLGRYRADGVIEFLGRRDQQVKIRGHRIELGEIEAKLQQHPSVKAAAVVVHADARGEAQLVGYWVAHEGHDLDATALKQALDGQLPTYMVPQHLAQLDALPLNANGKVDRKRLAQRELDWNMATSEATPPATATEQALHGIWQDILALEHFGVTDSFFALGGHSLLATQVLSRIRAAFAVELPLKALFECPSVRQLAQAIDQQKRLQDDEQPASDDIVAAPRPERLPLSFAQQRLWFVEQLNPGSAHFNIPFALRLSGDLDVEALRASFQWLIERHEVLRTAFPSEGGQPCQRIVEALTFELPLADFADAGEAAVQRELQAWFAQPFDLLQPPLLRARLLRLGAREHVLAITLHHLVSDAWSATLALRELTQFYAALHAGQAPQLAPLSIQYADYSLWQQQRLQPAALQPHLDYWQRQLARDDDSDYLLELPTDRPRPAAQSHRSGLLATRLSPQASERARALAARLQQSTYSLVFAAFATFLHRMSGQDDLILGTPVSNRDREQTQSLLGILLNNLPIRVRFQGQSSFAELARQVSETLLEAQQHQDLPFERLVDHLALPRRLSHAPLFQVMIAQQLPMERRVRFPDLDFEVLDTPLSHSEYDLDLHIVAPAQAAIELNLMFALDLFEPATAERWLQRFVQLFESMLEAPERPLGEHRLLDAREWQRTLHAWNDSACELPSMPSILDAFEAQVARSPQAVAVQHCALSLSYAELDAQANRLAHYLNAQGVGSGHWVALCLDKTPELAVAILAVLKCGAAYVPIDSAYPLERIRYILDDCASSLLLTDAELAARHADLPVRQLVLEHLSAELAQLPASAPARSLDGAAPFYAIYTSGSTGQPKGAVVTHGGVRNLQHWYLRTLGWRQGDKVLLASATGFDLTQKNIFAPLLSGATLVMPSAQGYEPQALLQDIREQRITLLNGAPSAFYPLLDLAAAGHCRDLASLRALVLGGEPIRMERLRPWLDSGNGQCRVINSYGPTECTDVVAWHEVDSEAVDAPLPIGRPVDNTQLYVLDRYDQPLPVGVPGEICVAGAGVGPGYLHREALTAAAFVANPFGPGRLYRTGDLGRYLANGELEFLGRKDFQIKLRGLRIEPGEIEQALLRLDGVRDSLVLVRDERLLAYVLTESGAAVQDDWRERLARFIPAYMLPQALLALAEWPLSANGKIDRRALPQPEAEHDALLQAPQGEHEQRLAVLWAETLQVPVEQIGRQSNFFHLGGHSLLATVLLTRIAEAFASAPRLRDLFERATLAEQAQLIAAAGEQPASALPTLQAGPHPQRLPLSFEQQRLWFLEQLAPGSGEYSINTALTLTGELDVEALRQAFEILVERHAILRSRLLDDDQGGQLLIDAPSRFELAVEDYAGEPADWAEYQRQAAEAESARAFDLAHEHPLRVRLLRHAGANQALLLLGLHHCAADGWSVQVLLDELAASYQAAREGRRAELPALPVQYVDYALWQRSEARQQVYRQQLEYWQKRLENGDYHLELPTDLPRPAHLDNRAGTCFAQVPPALAERLRRFARERDVTPFMLMLAGLKLFLGRYSGQQDLRIGTPVANRRLHAVQPLIGCFVNTLVIRSELTPAQRFGDYLAQLRQTVLDAQEHQDVPFEQVVEHLAPERDLAHTPLFQVAFVMQNSTRASLDWPGLRLQPLGIRSAAAKFDQNWEVHDDGEQLSVMLEYRASLFHESTMQAWLGQWLAFLECLPDAVDTPLAQLTPLSETDRQRQLQHWNDTTRHYPGPTTLSEALARQAQQSPEATALVYEGETLSYACLHGRADQLAQALVAQGIGREQVVAVCMERSIDLVVALLGIVKAGAAYLPLDPHLPAARLAFLLEDADCPLVLTHATWRERLPEQVPAWCLEQPLPVHGATAQPAANQPGDLLYLLYTSGSTGQPKGVLNEHGALMNRLHWMQDAFAIGAGDRVLQKTPYGFDVSVWEFFWPLITGACLVLARPGGHQDSGYLMELIQREHITTLHFVPSMLQAFVSEPGLEGCTSLRQVFASGEALPLALQQRFQARHPARLINLYGPTEAAIDVSCWICDPASTLGFVPIGKPIANLKLYILDAQLNPLPVGAVGELYIGGVGLARGYLNRPELTAAAFIDSPFAPGQRLYRTGDRCRFLADGNIQYLGRLDHQVKLRGQRIELGEIDAALLAQPGVREAVTVLRDDLGTPQLVAYLVASESGLDVARLQAELARTLPAHMLPSVLVELAALPLNQNGKLDRKQLPRPQLEQAEAALEAPQGDLERRMAARWAELLEVPLELIGRDSHFFRLGGHSLLATLLLARLRQEYGQAPALRQLFEQPTLRAFCALIDTSATCAAAELTPQPRPERLPLSYAQQRLWFLEQLNPQAAEYNITSAVELSGPVRLDWLQQGLAEIVARHEVLRGRLLERGQGAELLIDAEGRAHLTIETLAEADWDARVARRIDEEARQPFDLAAGPLIRGCLLHAGQRTLLLLTLHHTVADDWSMQCLIDELAELYRARSEQREARLPALPVQYVDYALWQRLSEQAERYRQQLQYWQSTLGEGDYHLELPTDHPRRAEPDSVSGFHTRVLPDALAQRLRQAAQQQGVTLYVLLLAATQVLLGRLAGQRDVRIGTAVANRDLAQTQALIGCFVNTLVIRAEVDPHLAFEHFLKQVGERVLEAQEHQEVPFEQVVDALVSERDMTRTPLFQVLFAMQTARLRSDAWAPLRLREMEVPSNASSFDLSWELHDDGERLSLRLKYKRQLFEADTITRWADAWQQLLGEVSGRPLATLGELALLGAAERDQQLQQWNATAKTYPGPHDLAQALAEQAMRSPDAPALVYAEQRLSYAQLHARSGAVARELRERGVGRAQVVALCMQRSVEMVVALLGIVRAGAAYLPLDPELPPARLALVLEDASPALTLVQAGTAACLPAGTPHWCLDVSTLEDGPQPEPINQPGDLAYVIYTSGSTGQPKGVLNEHGALMNRLYWMQDAFPIGADDRVLQKTPYSFDVSVWEFFWPLITGACLVVAKPDGHRDSHYLAELIQRERITTLHFVPSMLQAFVGEPALPSCTSLRQVFASGEALPLELQQRFQARHPAPLINLYGPTEAAIDVSCWVCDPASTLGFVPIGKPIANLRLYILDEALAPLPIGAVGELYIGGAGLARGYLNRPELTAERFVDSPFEAGQRLYRTGDRCRFLADGNIQYLGRLDHQVKLRGLRIELGEIDAALLDQPGIEAAVTVLREDLATPQLVAYLCGPEALDVEALKQRLGQQLPAHMVPAFMVQLPALPLSSNGKIDRKALPKPQVERQARQQRAPSNATEEVLCRLLGELLGIEAPSVDDNFFALGGDSILGLQFIAQARAQGIGLTPRQLFQQRTLADLALVATPVEQCQAEQGVLEGEAPLLPIQHWLLERHLAEPGHWNQSVLLKPSRPLRAEALQSTLQLLVEQHDALRLRFTREGGQWRQHYADARQAVGFAQVRLAEPCTAQALHDCIAERVEATFDLANGPLIRALLIELADGQQRLYLVAHHLVVDAVSWRLLLEDFSQLYPRLAAGQSAELPAKTSSYRQWGQRLWQQAASPTVQAQRDYWLQQIRPGELPADQPQAVNRVADEVSLSALLSVEETQALQQAQASYRTQGHELLLAALAGALHECSGATAIGIDLEGHGRDAAFTELDVSRTVGWFTQLYPVRLELPQGGDTGALIVAVKEQLRAAADKAMGYGLLRHQAEAPLPAHHHSLLFNYLGQLDGVEGGALLQLSDEPLPPTVAANSPRSHDLEVVLAVIGGRLQVEMKFAGLRYASASRERLLQAYLAHLRTIIGHCQGNQTGQLSPTDFPLAKALNQKNLDTLLSKLKSKPISQS</sequence>
<dbReference type="CDD" id="cd17646">
    <property type="entry name" value="A_NRPS_AB3403-like"/>
    <property type="match status" value="2"/>
</dbReference>
<feature type="domain" description="Carrier" evidence="5">
    <location>
        <begin position="2043"/>
        <end position="2120"/>
    </location>
</feature>
<dbReference type="Pfam" id="PF00550">
    <property type="entry name" value="PP-binding"/>
    <property type="match status" value="4"/>
</dbReference>
<evidence type="ECO:0000256" key="3">
    <source>
        <dbReference type="ARBA" id="ARBA00022553"/>
    </source>
</evidence>
<keyword evidence="3" id="KW-0597">Phosphoprotein</keyword>
<accession>A0A1I3GFG0</accession>
<dbReference type="GO" id="GO:0003824">
    <property type="term" value="F:catalytic activity"/>
    <property type="evidence" value="ECO:0007669"/>
    <property type="project" value="InterPro"/>
</dbReference>
<dbReference type="SUPFAM" id="SSF47336">
    <property type="entry name" value="ACP-like"/>
    <property type="match status" value="4"/>
</dbReference>
<dbReference type="FunFam" id="3.30.559.10:FF:000012">
    <property type="entry name" value="Non-ribosomal peptide synthetase"/>
    <property type="match status" value="1"/>
</dbReference>
<organism evidence="6 7">
    <name type="scientific">Phytopseudomonas argentinensis</name>
    <dbReference type="NCBI Taxonomy" id="289370"/>
    <lineage>
        <taxon>Bacteria</taxon>
        <taxon>Pseudomonadati</taxon>
        <taxon>Pseudomonadota</taxon>
        <taxon>Gammaproteobacteria</taxon>
        <taxon>Pseudomonadales</taxon>
        <taxon>Pseudomonadaceae</taxon>
        <taxon>Phytopseudomonas</taxon>
    </lineage>
</organism>
<keyword evidence="2" id="KW-0596">Phosphopantetheine</keyword>